<proteinExistence type="predicted"/>
<organism evidence="2 3">
    <name type="scientific">Phanerochaete carnosa (strain HHB-10118-sp)</name>
    <name type="common">White-rot fungus</name>
    <name type="synonym">Peniophora carnosa</name>
    <dbReference type="NCBI Taxonomy" id="650164"/>
    <lineage>
        <taxon>Eukaryota</taxon>
        <taxon>Fungi</taxon>
        <taxon>Dikarya</taxon>
        <taxon>Basidiomycota</taxon>
        <taxon>Agaricomycotina</taxon>
        <taxon>Agaricomycetes</taxon>
        <taxon>Polyporales</taxon>
        <taxon>Phanerochaetaceae</taxon>
        <taxon>Phanerochaete</taxon>
    </lineage>
</organism>
<evidence type="ECO:0000313" key="2">
    <source>
        <dbReference type="EMBL" id="EKM51139.1"/>
    </source>
</evidence>
<dbReference type="Proteomes" id="UP000008370">
    <property type="component" value="Unassembled WGS sequence"/>
</dbReference>
<dbReference type="InParanoid" id="K5VX05"/>
<feature type="non-terminal residue" evidence="2">
    <location>
        <position position="1"/>
    </location>
</feature>
<accession>K5VX05</accession>
<feature type="region of interest" description="Disordered" evidence="1">
    <location>
        <begin position="1"/>
        <end position="27"/>
    </location>
</feature>
<dbReference type="RefSeq" id="XP_007400294.1">
    <property type="nucleotide sequence ID" value="XM_007400232.1"/>
</dbReference>
<evidence type="ECO:0000313" key="3">
    <source>
        <dbReference type="Proteomes" id="UP000008370"/>
    </source>
</evidence>
<keyword evidence="3" id="KW-1185">Reference proteome</keyword>
<dbReference type="HOGENOM" id="CLU_1514122_0_0_1"/>
<dbReference type="KEGG" id="pco:PHACADRAFT_103999"/>
<evidence type="ECO:0000256" key="1">
    <source>
        <dbReference type="SAM" id="MobiDB-lite"/>
    </source>
</evidence>
<reference evidence="2 3" key="1">
    <citation type="journal article" date="2012" name="BMC Genomics">
        <title>Comparative genomics of the white-rot fungi, Phanerochaete carnosa and P. chrysosporium, to elucidate the genetic basis of the distinct wood types they colonize.</title>
        <authorList>
            <person name="Suzuki H."/>
            <person name="MacDonald J."/>
            <person name="Syed K."/>
            <person name="Salamov A."/>
            <person name="Hori C."/>
            <person name="Aerts A."/>
            <person name="Henrissat B."/>
            <person name="Wiebenga A."/>
            <person name="vanKuyk P.A."/>
            <person name="Barry K."/>
            <person name="Lindquist E."/>
            <person name="LaButti K."/>
            <person name="Lapidus A."/>
            <person name="Lucas S."/>
            <person name="Coutinho P."/>
            <person name="Gong Y."/>
            <person name="Samejima M."/>
            <person name="Mahadevan R."/>
            <person name="Abou-Zaid M."/>
            <person name="de Vries R.P."/>
            <person name="Igarashi K."/>
            <person name="Yadav J.S."/>
            <person name="Grigoriev I.V."/>
            <person name="Master E.R."/>
        </authorList>
    </citation>
    <scope>NUCLEOTIDE SEQUENCE [LARGE SCALE GENOMIC DNA]</scope>
    <source>
        <strain evidence="2 3">HHB-10118-sp</strain>
    </source>
</reference>
<dbReference type="GeneID" id="18907291"/>
<dbReference type="STRING" id="650164.K5VX05"/>
<gene>
    <name evidence="2" type="ORF">PHACADRAFT_103999</name>
</gene>
<protein>
    <submittedName>
        <fullName evidence="2">Uncharacterized protein</fullName>
    </submittedName>
</protein>
<name>K5VX05_PHACS</name>
<dbReference type="AlphaFoldDB" id="K5VX05"/>
<dbReference type="OrthoDB" id="2497589at2759"/>
<dbReference type="EMBL" id="JH930477">
    <property type="protein sequence ID" value="EKM51139.1"/>
    <property type="molecule type" value="Genomic_DNA"/>
</dbReference>
<sequence>QKHAAAEAESCTTRSKVAKTDAPANGKAAAKSAKRGSKALLGAAAFKAKALPTHVNLTHTPPVLVEDAKDVVQTDPGFIVQTSLAPTAFSTGSYSWKGTKRVTIELEKNETGGKEKEQVMMTFNATVIGSKNAVLLRAVAPSSRTRVRWRHDACARWTTPWQTQRLTCGPAWFRCSIC</sequence>